<organism evidence="6 7">
    <name type="scientific">Acinetobacter boissieri</name>
    <dbReference type="NCBI Taxonomy" id="1219383"/>
    <lineage>
        <taxon>Bacteria</taxon>
        <taxon>Pseudomonadati</taxon>
        <taxon>Pseudomonadota</taxon>
        <taxon>Gammaproteobacteria</taxon>
        <taxon>Moraxellales</taxon>
        <taxon>Moraxellaceae</taxon>
        <taxon>Acinetobacter</taxon>
    </lineage>
</organism>
<dbReference type="STRING" id="1219383.SAMN05421733_10827"/>
<dbReference type="Gene3D" id="3.60.21.10">
    <property type="match status" value="1"/>
</dbReference>
<dbReference type="PANTHER" id="PTHR42988:SF2">
    <property type="entry name" value="CYCLIC NUCLEOTIDE PHOSPHODIESTERASE CBUA0032-RELATED"/>
    <property type="match status" value="1"/>
</dbReference>
<dbReference type="SUPFAM" id="SSF56300">
    <property type="entry name" value="Metallo-dependent phosphatases"/>
    <property type="match status" value="1"/>
</dbReference>
<evidence type="ECO:0000313" key="7">
    <source>
        <dbReference type="Proteomes" id="UP000242501"/>
    </source>
</evidence>
<dbReference type="GO" id="GO:0046872">
    <property type="term" value="F:metal ion binding"/>
    <property type="evidence" value="ECO:0007669"/>
    <property type="project" value="UniProtKB-KW"/>
</dbReference>
<dbReference type="AlphaFoldDB" id="A0A1G6IA93"/>
<evidence type="ECO:0000313" key="6">
    <source>
        <dbReference type="EMBL" id="SDC03462.1"/>
    </source>
</evidence>
<gene>
    <name evidence="6" type="ORF">SAMN05421733_10827</name>
</gene>
<accession>A0A1G6IA93</accession>
<dbReference type="InterPro" id="IPR004843">
    <property type="entry name" value="Calcineurin-like_PHP"/>
</dbReference>
<dbReference type="OrthoDB" id="9811542at2"/>
<keyword evidence="3" id="KW-0408">Iron</keyword>
<dbReference type="GO" id="GO:0016787">
    <property type="term" value="F:hydrolase activity"/>
    <property type="evidence" value="ECO:0007669"/>
    <property type="project" value="UniProtKB-KW"/>
</dbReference>
<keyword evidence="2" id="KW-0378">Hydrolase</keyword>
<reference evidence="7" key="1">
    <citation type="submission" date="2016-09" db="EMBL/GenBank/DDBJ databases">
        <authorList>
            <person name="Varghese N."/>
            <person name="Submissions S."/>
        </authorList>
    </citation>
    <scope>NUCLEOTIDE SEQUENCE [LARGE SCALE GENOMIC DNA]</scope>
    <source>
        <strain evidence="7">ANC 4422</strain>
    </source>
</reference>
<keyword evidence="7" id="KW-1185">Reference proteome</keyword>
<name>A0A1G6IA93_9GAMM</name>
<evidence type="ECO:0000256" key="1">
    <source>
        <dbReference type="ARBA" id="ARBA00022723"/>
    </source>
</evidence>
<protein>
    <submittedName>
        <fullName evidence="6">3',5'-cyclic AMP phosphodiesterase CpdA</fullName>
    </submittedName>
</protein>
<dbReference type="PANTHER" id="PTHR42988">
    <property type="entry name" value="PHOSPHOHYDROLASE"/>
    <property type="match status" value="1"/>
</dbReference>
<dbReference type="EMBL" id="FMYL01000008">
    <property type="protein sequence ID" value="SDC03462.1"/>
    <property type="molecule type" value="Genomic_DNA"/>
</dbReference>
<sequence>MLLHLSDLHFGTEKKPCLDAIRLFCKQSPDIEAVVVSGDLTQRAKFAEFLACKQFLKSLKLPYLVVPGNHDIPLYHVWKRIFYPFTFYEGFFGPAEQVLATKNFYLIGLNSIRRRHHTKGEISLAQIDRINNRLHKAPVDKLKLVVVHQPFYTPHKSHGWKDCPKQARLALERWADLGLFGLLHGHLHHTGIYNLTQLFDLKTTQPIWDIHAGTATSWRLRKNQPNSFNTISTTGEVTHYNFHELKGVFLATHISD</sequence>
<proteinExistence type="inferred from homology"/>
<dbReference type="RefSeq" id="WP_092748820.1">
    <property type="nucleotide sequence ID" value="NZ_FMYL01000008.1"/>
</dbReference>
<feature type="domain" description="Calcineurin-like phosphoesterase" evidence="5">
    <location>
        <begin position="2"/>
        <end position="189"/>
    </location>
</feature>
<evidence type="ECO:0000256" key="2">
    <source>
        <dbReference type="ARBA" id="ARBA00022801"/>
    </source>
</evidence>
<evidence type="ECO:0000256" key="4">
    <source>
        <dbReference type="ARBA" id="ARBA00025742"/>
    </source>
</evidence>
<dbReference type="Pfam" id="PF00149">
    <property type="entry name" value="Metallophos"/>
    <property type="match status" value="1"/>
</dbReference>
<dbReference type="InterPro" id="IPR029052">
    <property type="entry name" value="Metallo-depent_PP-like"/>
</dbReference>
<keyword evidence="1" id="KW-0479">Metal-binding</keyword>
<evidence type="ECO:0000256" key="3">
    <source>
        <dbReference type="ARBA" id="ARBA00023004"/>
    </source>
</evidence>
<evidence type="ECO:0000259" key="5">
    <source>
        <dbReference type="Pfam" id="PF00149"/>
    </source>
</evidence>
<comment type="similarity">
    <text evidence="4">Belongs to the cyclic nucleotide phosphodiesterase class-III family.</text>
</comment>
<dbReference type="Proteomes" id="UP000242501">
    <property type="component" value="Unassembled WGS sequence"/>
</dbReference>
<dbReference type="InterPro" id="IPR050884">
    <property type="entry name" value="CNP_phosphodiesterase-III"/>
</dbReference>